<organism evidence="2 3">
    <name type="scientific">Argiope bruennichi</name>
    <name type="common">Wasp spider</name>
    <name type="synonym">Aranea bruennichi</name>
    <dbReference type="NCBI Taxonomy" id="94029"/>
    <lineage>
        <taxon>Eukaryota</taxon>
        <taxon>Metazoa</taxon>
        <taxon>Ecdysozoa</taxon>
        <taxon>Arthropoda</taxon>
        <taxon>Chelicerata</taxon>
        <taxon>Arachnida</taxon>
        <taxon>Araneae</taxon>
        <taxon>Araneomorphae</taxon>
        <taxon>Entelegynae</taxon>
        <taxon>Araneoidea</taxon>
        <taxon>Araneidae</taxon>
        <taxon>Argiope</taxon>
    </lineage>
</organism>
<dbReference type="AlphaFoldDB" id="A0A8T0E1J9"/>
<evidence type="ECO:0000313" key="3">
    <source>
        <dbReference type="Proteomes" id="UP000807504"/>
    </source>
</evidence>
<accession>A0A8T0E1J9</accession>
<evidence type="ECO:0000256" key="1">
    <source>
        <dbReference type="SAM" id="MobiDB-lite"/>
    </source>
</evidence>
<feature type="region of interest" description="Disordered" evidence="1">
    <location>
        <begin position="1"/>
        <end position="33"/>
    </location>
</feature>
<protein>
    <submittedName>
        <fullName evidence="2">Uncharacterized protein</fullName>
    </submittedName>
</protein>
<reference evidence="2" key="2">
    <citation type="submission" date="2020-06" db="EMBL/GenBank/DDBJ databases">
        <authorList>
            <person name="Sheffer M."/>
        </authorList>
    </citation>
    <scope>NUCLEOTIDE SEQUENCE</scope>
</reference>
<reference evidence="2" key="1">
    <citation type="journal article" date="2020" name="bioRxiv">
        <title>Chromosome-level reference genome of the European wasp spider Argiope bruennichi: a resource for studies on range expansion and evolutionary adaptation.</title>
        <authorList>
            <person name="Sheffer M.M."/>
            <person name="Hoppe A."/>
            <person name="Krehenwinkel H."/>
            <person name="Uhl G."/>
            <person name="Kuss A.W."/>
            <person name="Jensen L."/>
            <person name="Jensen C."/>
            <person name="Gillespie R.G."/>
            <person name="Hoff K.J."/>
            <person name="Prost S."/>
        </authorList>
    </citation>
    <scope>NUCLEOTIDE SEQUENCE</scope>
</reference>
<dbReference type="Proteomes" id="UP000807504">
    <property type="component" value="Unassembled WGS sequence"/>
</dbReference>
<keyword evidence="3" id="KW-1185">Reference proteome</keyword>
<comment type="caution">
    <text evidence="2">The sequence shown here is derived from an EMBL/GenBank/DDBJ whole genome shotgun (WGS) entry which is preliminary data.</text>
</comment>
<name>A0A8T0E1J9_ARGBR</name>
<gene>
    <name evidence="2" type="ORF">HNY73_021381</name>
</gene>
<proteinExistence type="predicted"/>
<sequence>MGVSKSVTSRLKKEVESGNALQKHAGGHGGNTTPLEDRYVAFMAKGNRNVTPGQMYRPCKRYRYACFGKNHLTAIKSCWRAWRTDAKCALVSVVITHLTKVLMSASF</sequence>
<dbReference type="EMBL" id="JABXBU010002231">
    <property type="protein sequence ID" value="KAF8763174.1"/>
    <property type="molecule type" value="Genomic_DNA"/>
</dbReference>
<evidence type="ECO:0000313" key="2">
    <source>
        <dbReference type="EMBL" id="KAF8763174.1"/>
    </source>
</evidence>